<gene>
    <name evidence="1" type="ORF">CPOL0286_LOCUS17048</name>
</gene>
<reference evidence="1" key="1">
    <citation type="submission" date="2021-01" db="EMBL/GenBank/DDBJ databases">
        <authorList>
            <person name="Corre E."/>
            <person name="Pelletier E."/>
            <person name="Niang G."/>
            <person name="Scheremetjew M."/>
            <person name="Finn R."/>
            <person name="Kale V."/>
            <person name="Holt S."/>
            <person name="Cochrane G."/>
            <person name="Meng A."/>
            <person name="Brown T."/>
            <person name="Cohen L."/>
        </authorList>
    </citation>
    <scope>NUCLEOTIDE SEQUENCE</scope>
    <source>
        <strain evidence="1">UIO037</strain>
    </source>
</reference>
<name>A0A7S4JGY6_9EUKA</name>
<dbReference type="AlphaFoldDB" id="A0A7S4JGY6"/>
<protein>
    <submittedName>
        <fullName evidence="1">Uncharacterized protein</fullName>
    </submittedName>
</protein>
<proteinExistence type="predicted"/>
<dbReference type="EMBL" id="HBKO01037214">
    <property type="protein sequence ID" value="CAE2263318.1"/>
    <property type="molecule type" value="Transcribed_RNA"/>
</dbReference>
<sequence length="148" mass="15323">MAPMTFFGCCCCYEALDFENIVLCCISDGETCCCTNKACLAAGEEPLGVGMVEGDKGECCVLALFCCTYGCKVPSTCCNGWGRCLCFQTAQSCPCGEDKYVKNCVCNAYGVGCAPQCGCCSAPQSEVPTTLKKGGAAAGAPTIVEIAR</sequence>
<organism evidence="1">
    <name type="scientific">Prymnesium polylepis</name>
    <dbReference type="NCBI Taxonomy" id="72548"/>
    <lineage>
        <taxon>Eukaryota</taxon>
        <taxon>Haptista</taxon>
        <taxon>Haptophyta</taxon>
        <taxon>Prymnesiophyceae</taxon>
        <taxon>Prymnesiales</taxon>
        <taxon>Prymnesiaceae</taxon>
        <taxon>Prymnesium</taxon>
    </lineage>
</organism>
<accession>A0A7S4JGY6</accession>
<evidence type="ECO:0000313" key="1">
    <source>
        <dbReference type="EMBL" id="CAE2263318.1"/>
    </source>
</evidence>